<proteinExistence type="predicted"/>
<gene>
    <name evidence="1" type="ORF">RFULGI_LOCUS9386</name>
</gene>
<dbReference type="Proteomes" id="UP000789396">
    <property type="component" value="Unassembled WGS sequence"/>
</dbReference>
<comment type="caution">
    <text evidence="1">The sequence shown here is derived from an EMBL/GenBank/DDBJ whole genome shotgun (WGS) entry which is preliminary data.</text>
</comment>
<organism evidence="1 2">
    <name type="scientific">Racocetra fulgida</name>
    <dbReference type="NCBI Taxonomy" id="60492"/>
    <lineage>
        <taxon>Eukaryota</taxon>
        <taxon>Fungi</taxon>
        <taxon>Fungi incertae sedis</taxon>
        <taxon>Mucoromycota</taxon>
        <taxon>Glomeromycotina</taxon>
        <taxon>Glomeromycetes</taxon>
        <taxon>Diversisporales</taxon>
        <taxon>Gigasporaceae</taxon>
        <taxon>Racocetra</taxon>
    </lineage>
</organism>
<accession>A0A9N9EEG7</accession>
<evidence type="ECO:0000313" key="1">
    <source>
        <dbReference type="EMBL" id="CAG8675142.1"/>
    </source>
</evidence>
<sequence>NLMQDWIENVWMKRNVDIEQNSSTIIEQKRSLLTLDVFKGHLTDKVKAKFNDKDLYYDNGGNNNDEPVNEFLDLRISNKSFMSINATLTATVEDQSNKIASFTLFELIVASKQQQLDHIIKIEELLHVISNKISEQETDIKSLKSQIGEAS</sequence>
<name>A0A9N9EEG7_9GLOM</name>
<dbReference type="OrthoDB" id="2555519at2759"/>
<dbReference type="AlphaFoldDB" id="A0A9N9EEG7"/>
<dbReference type="EMBL" id="CAJVPZ010016683">
    <property type="protein sequence ID" value="CAG8675142.1"/>
    <property type="molecule type" value="Genomic_DNA"/>
</dbReference>
<evidence type="ECO:0000313" key="2">
    <source>
        <dbReference type="Proteomes" id="UP000789396"/>
    </source>
</evidence>
<feature type="non-terminal residue" evidence="1">
    <location>
        <position position="151"/>
    </location>
</feature>
<reference evidence="1" key="1">
    <citation type="submission" date="2021-06" db="EMBL/GenBank/DDBJ databases">
        <authorList>
            <person name="Kallberg Y."/>
            <person name="Tangrot J."/>
            <person name="Rosling A."/>
        </authorList>
    </citation>
    <scope>NUCLEOTIDE SEQUENCE</scope>
    <source>
        <strain evidence="1">IN212</strain>
    </source>
</reference>
<protein>
    <submittedName>
        <fullName evidence="1">19170_t:CDS:1</fullName>
    </submittedName>
</protein>
<keyword evidence="2" id="KW-1185">Reference proteome</keyword>